<dbReference type="InterPro" id="IPR008551">
    <property type="entry name" value="TANGO2"/>
</dbReference>
<proteinExistence type="predicted"/>
<evidence type="ECO:0000313" key="4">
    <source>
        <dbReference type="Proteomes" id="UP000078446"/>
    </source>
</evidence>
<reference evidence="3 4" key="1">
    <citation type="journal article" date="2016" name="Genome Biol. Evol.">
        <title>Comparative Genomic Analyses of the Moraxella catarrhalis Serosensitive and Seroresistant Lineages Demonstrate Their Independent Evolution.</title>
        <authorList>
            <person name="Earl J.P."/>
            <person name="de Vries S.P."/>
            <person name="Ahmed A."/>
            <person name="Powell E."/>
            <person name="Schultz M.P."/>
            <person name="Hermans P.W."/>
            <person name="Hill D.J."/>
            <person name="Zhou Z."/>
            <person name="Constantinidou C.I."/>
            <person name="Hu F.Z."/>
            <person name="Bootsma H.J."/>
            <person name="Ehrlich G.D."/>
        </authorList>
    </citation>
    <scope>NUCLEOTIDE SEQUENCE [LARGE SCALE GENOMIC DNA]</scope>
    <source>
        <strain evidence="1 3">Z7542</strain>
        <strain evidence="2 4">Z7574</strain>
    </source>
</reference>
<dbReference type="OrthoDB" id="4380123at2"/>
<name>A0A198UFY4_MORCA</name>
<dbReference type="PANTHER" id="PTHR17985">
    <property type="entry name" value="SER/THR-RICH PROTEIN T10 IN DGCR REGION"/>
    <property type="match status" value="1"/>
</dbReference>
<accession>A0A198UFY4</accession>
<evidence type="ECO:0000313" key="3">
    <source>
        <dbReference type="Proteomes" id="UP000078228"/>
    </source>
</evidence>
<dbReference type="PANTHER" id="PTHR17985:SF8">
    <property type="entry name" value="TRANSPORT AND GOLGI ORGANIZATION PROTEIN 2 HOMOLOG"/>
    <property type="match status" value="1"/>
</dbReference>
<protein>
    <recommendedName>
        <fullName evidence="5">NRDE family protein</fullName>
    </recommendedName>
</protein>
<dbReference type="EMBL" id="LXHE01000002">
    <property type="protein sequence ID" value="OAV01764.1"/>
    <property type="molecule type" value="Genomic_DNA"/>
</dbReference>
<sequence length="264" mass="29998">MCITALAWQTLPDTPLLLISNRDEFYERPTLPLHACDGIIAGRDKQAGGTWMGATLSGRWAILTNFRDGQDKRQYTTSRGTLVQTYLESHMPPLRFLEDLKSLQTDYAGFNLIVGDRTQAAYMSNKGIAPTVLAPGVYTLSNGLISDEWFKCARLRIRFCQEILPLFSEKVDFDDLIITPELSQAVWQVLEDKQKAKDDQLPNTGVDLHLERLLSSIFIQSSNYGTRVSNLLCLQNHHLAWQEKQQQGEQVGQIFSWFGHLKHK</sequence>
<dbReference type="PATRIC" id="fig|480.236.peg.1352"/>
<keyword evidence="3" id="KW-1185">Reference proteome</keyword>
<gene>
    <name evidence="2" type="ORF">AO382_0130</name>
    <name evidence="1" type="ORF">AO384_1430</name>
</gene>
<dbReference type="Proteomes" id="UP000078228">
    <property type="component" value="Unassembled WGS sequence"/>
</dbReference>
<comment type="caution">
    <text evidence="1">The sequence shown here is derived from an EMBL/GenBank/DDBJ whole genome shotgun (WGS) entry which is preliminary data.</text>
</comment>
<dbReference type="Proteomes" id="UP000078446">
    <property type="component" value="Unassembled WGS sequence"/>
</dbReference>
<organism evidence="1 3">
    <name type="scientific">Moraxella catarrhalis</name>
    <name type="common">Branhamella catarrhalis</name>
    <dbReference type="NCBI Taxonomy" id="480"/>
    <lineage>
        <taxon>Bacteria</taxon>
        <taxon>Pseudomonadati</taxon>
        <taxon>Pseudomonadota</taxon>
        <taxon>Gammaproteobacteria</taxon>
        <taxon>Moraxellales</taxon>
        <taxon>Moraxellaceae</taxon>
        <taxon>Moraxella</taxon>
    </lineage>
</organism>
<evidence type="ECO:0000313" key="2">
    <source>
        <dbReference type="EMBL" id="OAV01764.1"/>
    </source>
</evidence>
<dbReference type="RefSeq" id="WP_064610955.1">
    <property type="nucleotide sequence ID" value="NZ_LXHB01000075.1"/>
</dbReference>
<dbReference type="AlphaFoldDB" id="A0A198UFY4"/>
<dbReference type="EMBL" id="LXHC01000024">
    <property type="protein sequence ID" value="OAU95239.1"/>
    <property type="molecule type" value="Genomic_DNA"/>
</dbReference>
<dbReference type="Pfam" id="PF05742">
    <property type="entry name" value="TANGO2"/>
    <property type="match status" value="1"/>
</dbReference>
<evidence type="ECO:0000313" key="1">
    <source>
        <dbReference type="EMBL" id="OAU95239.1"/>
    </source>
</evidence>
<evidence type="ECO:0008006" key="5">
    <source>
        <dbReference type="Google" id="ProtNLM"/>
    </source>
</evidence>